<sequence>MSKPRVCLAPFKRIASQRTNLDYLRYLSKLETRRFYNQTNVIHKSYAQLILGKTLPKLQNLRYDWKKDIPSNYSFVSPEQIQHLHVLEDFRERTREIEKLLNDKKLIDIEELYDLLTIDEVEKLTLPLGESLQPEEFMEKLTAYYKIVTNYEIFMLNNIRFQELYIRYAYHVNDLSTTSRLLEKYLKNPPQEINDNTIKYLIGSFTYNYELEKAKKIFFDITNLKRDLGTDVLEFTILKFIKSDALFELLIYILQTWIFSRNAVPNAKIMSMVLFESYVYGTLEEVKAMETLVYRYQLNDHYLVWKSRLKFEILSRNKHAIRKSLIDEDIKEITKISENLKALGDVNDLQDFYYSMLRFVSKYCRFQDIEVVINLLKKYNVPITEDFYSRFSSYYITNGSFIELIDFINTCSTKIEFKIVFLRIIFKSFIKSYPHHASDFQKTLELWVENSKFTTFQKKFILNSIKVKEMESELVPFVYGDNGINMRKYKLSNWKEISPYKNDKSTRDQHHFRIEQGFPEMIERGVKPDFFKILETFKKSSFENREILIELTHKIRLESKFQDKLSLENLKYATEPELAEFQKYSLADFNCINQLQFVKILINRKLFPQALDILNGLENETEEITDNLKISIFINKLQIFKLQQDFDKFDQEIESFNFKQTKINPYLIRQCISLNQSLYKFEPPVESLQKLSTFISQITSIMKQDDAYLDQKISQLFDILNNWLMK</sequence>
<gene>
    <name evidence="1" type="ORF">CLIB1444_15S01882</name>
</gene>
<proteinExistence type="predicted"/>
<comment type="caution">
    <text evidence="1">The sequence shown here is derived from an EMBL/GenBank/DDBJ whole genome shotgun (WGS) entry which is preliminary data.</text>
</comment>
<organism evidence="1 2">
    <name type="scientific">[Candida] jaroonii</name>
    <dbReference type="NCBI Taxonomy" id="467808"/>
    <lineage>
        <taxon>Eukaryota</taxon>
        <taxon>Fungi</taxon>
        <taxon>Dikarya</taxon>
        <taxon>Ascomycota</taxon>
        <taxon>Saccharomycotina</taxon>
        <taxon>Pichiomycetes</taxon>
        <taxon>Debaryomycetaceae</taxon>
        <taxon>Yamadazyma</taxon>
    </lineage>
</organism>
<dbReference type="EMBL" id="CALSDN010000015">
    <property type="protein sequence ID" value="CAH6723465.1"/>
    <property type="molecule type" value="Genomic_DNA"/>
</dbReference>
<name>A0ACA9YFY4_9ASCO</name>
<protein>
    <submittedName>
        <fullName evidence="1">Uncharacterized protein</fullName>
    </submittedName>
</protein>
<evidence type="ECO:0000313" key="1">
    <source>
        <dbReference type="EMBL" id="CAH6723465.1"/>
    </source>
</evidence>
<dbReference type="Proteomes" id="UP001152531">
    <property type="component" value="Unassembled WGS sequence"/>
</dbReference>
<evidence type="ECO:0000313" key="2">
    <source>
        <dbReference type="Proteomes" id="UP001152531"/>
    </source>
</evidence>
<keyword evidence="2" id="KW-1185">Reference proteome</keyword>
<reference evidence="1" key="1">
    <citation type="submission" date="2022-06" db="EMBL/GenBank/DDBJ databases">
        <authorList>
            <person name="Legras J.-L."/>
            <person name="Devillers H."/>
            <person name="Grondin C."/>
        </authorList>
    </citation>
    <scope>NUCLEOTIDE SEQUENCE</scope>
    <source>
        <strain evidence="1">CLIB 1444</strain>
    </source>
</reference>
<accession>A0ACA9YFY4</accession>